<dbReference type="Proteomes" id="UP001459277">
    <property type="component" value="Unassembled WGS sequence"/>
</dbReference>
<dbReference type="GO" id="GO:0004674">
    <property type="term" value="F:protein serine/threonine kinase activity"/>
    <property type="evidence" value="ECO:0007669"/>
    <property type="project" value="UniProtKB-KW"/>
</dbReference>
<keyword evidence="12 19" id="KW-0472">Membrane</keyword>
<evidence type="ECO:0000259" key="21">
    <source>
        <dbReference type="PROSITE" id="PS50011"/>
    </source>
</evidence>
<dbReference type="GO" id="GO:0005524">
    <property type="term" value="F:ATP binding"/>
    <property type="evidence" value="ECO:0007669"/>
    <property type="project" value="UniProtKB-UniRule"/>
</dbReference>
<proteinExistence type="predicted"/>
<evidence type="ECO:0000256" key="7">
    <source>
        <dbReference type="ARBA" id="ARBA00022737"/>
    </source>
</evidence>
<comment type="catalytic activity">
    <reaction evidence="15">
        <text>L-seryl-[protein] + ATP = O-phospho-L-seryl-[protein] + ADP + H(+)</text>
        <dbReference type="Rhea" id="RHEA:17989"/>
        <dbReference type="Rhea" id="RHEA-COMP:9863"/>
        <dbReference type="Rhea" id="RHEA-COMP:11604"/>
        <dbReference type="ChEBI" id="CHEBI:15378"/>
        <dbReference type="ChEBI" id="CHEBI:29999"/>
        <dbReference type="ChEBI" id="CHEBI:30616"/>
        <dbReference type="ChEBI" id="CHEBI:83421"/>
        <dbReference type="ChEBI" id="CHEBI:456216"/>
    </reaction>
</comment>
<gene>
    <name evidence="23" type="ORF">SO802_007603</name>
</gene>
<feature type="signal peptide" evidence="20">
    <location>
        <begin position="1"/>
        <end position="25"/>
    </location>
</feature>
<feature type="chain" id="PRO_5043520078" evidence="20">
    <location>
        <begin position="26"/>
        <end position="656"/>
    </location>
</feature>
<dbReference type="PROSITE" id="PS50011">
    <property type="entry name" value="PROTEIN_KINASE_DOM"/>
    <property type="match status" value="1"/>
</dbReference>
<comment type="catalytic activity">
    <reaction evidence="16">
        <text>L-threonyl-[protein] + ATP = O-phospho-L-threonyl-[protein] + ADP + H(+)</text>
        <dbReference type="Rhea" id="RHEA:46608"/>
        <dbReference type="Rhea" id="RHEA-COMP:11060"/>
        <dbReference type="Rhea" id="RHEA-COMP:11605"/>
        <dbReference type="ChEBI" id="CHEBI:15378"/>
        <dbReference type="ChEBI" id="CHEBI:30013"/>
        <dbReference type="ChEBI" id="CHEBI:30616"/>
        <dbReference type="ChEBI" id="CHEBI:61977"/>
        <dbReference type="ChEBI" id="CHEBI:456216"/>
    </reaction>
</comment>
<feature type="domain" description="Protein kinase" evidence="21">
    <location>
        <begin position="338"/>
        <end position="612"/>
    </location>
</feature>
<dbReference type="InterPro" id="IPR001245">
    <property type="entry name" value="Ser-Thr/Tyr_kinase_cat_dom"/>
</dbReference>
<keyword evidence="14" id="KW-0325">Glycoprotein</keyword>
<dbReference type="SMART" id="SM00220">
    <property type="entry name" value="S_TKc"/>
    <property type="match status" value="1"/>
</dbReference>
<dbReference type="PANTHER" id="PTHR27002:SF1073">
    <property type="entry name" value="CYSTEINE-RICH RECEPTOR-LIKE PROTEIN KINASE 29"/>
    <property type="match status" value="1"/>
</dbReference>
<evidence type="ECO:0000256" key="16">
    <source>
        <dbReference type="ARBA" id="ARBA00047951"/>
    </source>
</evidence>
<dbReference type="CDD" id="cd14066">
    <property type="entry name" value="STKc_IRAK"/>
    <property type="match status" value="1"/>
</dbReference>
<name>A0AAW2DP39_9ROSI</name>
<evidence type="ECO:0000259" key="22">
    <source>
        <dbReference type="PROSITE" id="PS51473"/>
    </source>
</evidence>
<evidence type="ECO:0000256" key="4">
    <source>
        <dbReference type="ARBA" id="ARBA00022679"/>
    </source>
</evidence>
<dbReference type="InterPro" id="IPR011009">
    <property type="entry name" value="Kinase-like_dom_sf"/>
</dbReference>
<keyword evidence="4" id="KW-0808">Transferase</keyword>
<evidence type="ECO:0000256" key="17">
    <source>
        <dbReference type="PROSITE-ProRule" id="PRU10141"/>
    </source>
</evidence>
<evidence type="ECO:0000256" key="2">
    <source>
        <dbReference type="ARBA" id="ARBA00022527"/>
    </source>
</evidence>
<dbReference type="PROSITE" id="PS00108">
    <property type="entry name" value="PROTEIN_KINASE_ST"/>
    <property type="match status" value="1"/>
</dbReference>
<feature type="transmembrane region" description="Helical" evidence="19">
    <location>
        <begin position="282"/>
        <end position="303"/>
    </location>
</feature>
<dbReference type="AlphaFoldDB" id="A0AAW2DP39"/>
<dbReference type="PANTHER" id="PTHR27002">
    <property type="entry name" value="RECEPTOR-LIKE SERINE/THREONINE-PROTEIN KINASE SD1-8"/>
    <property type="match status" value="1"/>
</dbReference>
<evidence type="ECO:0000256" key="5">
    <source>
        <dbReference type="ARBA" id="ARBA00022692"/>
    </source>
</evidence>
<comment type="subcellular location">
    <subcellularLocation>
        <location evidence="1">Membrane</location>
        <topology evidence="1">Single-pass membrane protein</topology>
    </subcellularLocation>
</comment>
<evidence type="ECO:0000256" key="3">
    <source>
        <dbReference type="ARBA" id="ARBA00022553"/>
    </source>
</evidence>
<keyword evidence="24" id="KW-1185">Reference proteome</keyword>
<dbReference type="CDD" id="cd23509">
    <property type="entry name" value="Gnk2-like"/>
    <property type="match status" value="2"/>
</dbReference>
<dbReference type="SUPFAM" id="SSF56112">
    <property type="entry name" value="Protein kinase-like (PK-like)"/>
    <property type="match status" value="1"/>
</dbReference>
<dbReference type="PROSITE" id="PS51473">
    <property type="entry name" value="GNK2"/>
    <property type="match status" value="2"/>
</dbReference>
<dbReference type="FunFam" id="1.10.510.10:FF:000129">
    <property type="entry name" value="cysteine-rich receptor-like protein kinase 10"/>
    <property type="match status" value="1"/>
</dbReference>
<evidence type="ECO:0000256" key="13">
    <source>
        <dbReference type="ARBA" id="ARBA00023170"/>
    </source>
</evidence>
<dbReference type="GO" id="GO:0005886">
    <property type="term" value="C:plasma membrane"/>
    <property type="evidence" value="ECO:0007669"/>
    <property type="project" value="TreeGrafter"/>
</dbReference>
<feature type="binding site" evidence="17">
    <location>
        <position position="366"/>
    </location>
    <ligand>
        <name>ATP</name>
        <dbReference type="ChEBI" id="CHEBI:30616"/>
    </ligand>
</feature>
<evidence type="ECO:0000256" key="8">
    <source>
        <dbReference type="ARBA" id="ARBA00022741"/>
    </source>
</evidence>
<keyword evidence="10 17" id="KW-0067">ATP-binding</keyword>
<keyword evidence="6 20" id="KW-0732">Signal</keyword>
<evidence type="ECO:0000256" key="6">
    <source>
        <dbReference type="ARBA" id="ARBA00022729"/>
    </source>
</evidence>
<evidence type="ECO:0000313" key="23">
    <source>
        <dbReference type="EMBL" id="KAL0012495.1"/>
    </source>
</evidence>
<keyword evidence="3" id="KW-0597">Phosphoprotein</keyword>
<evidence type="ECO:0000256" key="12">
    <source>
        <dbReference type="ARBA" id="ARBA00023136"/>
    </source>
</evidence>
<dbReference type="FunFam" id="3.30.430.20:FF:000002">
    <property type="entry name" value="Cysteine-rich receptor-like protein kinase 10"/>
    <property type="match status" value="1"/>
</dbReference>
<dbReference type="FunFam" id="3.30.430.20:FF:000003">
    <property type="entry name" value="Cysteine-rich RLK (RECEPTOR-like protein kinase) 10"/>
    <property type="match status" value="1"/>
</dbReference>
<organism evidence="23 24">
    <name type="scientific">Lithocarpus litseifolius</name>
    <dbReference type="NCBI Taxonomy" id="425828"/>
    <lineage>
        <taxon>Eukaryota</taxon>
        <taxon>Viridiplantae</taxon>
        <taxon>Streptophyta</taxon>
        <taxon>Embryophyta</taxon>
        <taxon>Tracheophyta</taxon>
        <taxon>Spermatophyta</taxon>
        <taxon>Magnoliopsida</taxon>
        <taxon>eudicotyledons</taxon>
        <taxon>Gunneridae</taxon>
        <taxon>Pentapetalae</taxon>
        <taxon>rosids</taxon>
        <taxon>fabids</taxon>
        <taxon>Fagales</taxon>
        <taxon>Fagaceae</taxon>
        <taxon>Lithocarpus</taxon>
    </lineage>
</organism>
<sequence length="656" mass="73596">MKMGCSKLQIFFYFALIHLVIPTAAQSICYDAGNYTSNSTYKANLDGLLASMINNTKIDYGFYNFSAGESPDEVYAIALCAGDASPSECRSCINESRYDLLQACPNQKKAIHWAWDKKCLIRYSYKPMYRKLEIDPKNTSYRLLNDTNVEGFYRALTPLLDSLRNRAARGNSTHKFAMQSGTATEFQTIYSLLQCTPDLSERDCNTCLLSVQAYASECCGGKQGGIFLAPSCVIRYEAYPFYDPSAESPQSPPPPPPLTAASPPPELPTSTPGKERKKTRTAIVIVVPSVIAVMLIISICLFLRMRKSKDNFETVEGIQSVESLQYDFSTIRAATNNFSDANKLGKGGFGIVYKGNLLDGQEIAVKRLSRNSQQGDFEFKNEVLLVAKLQHRNLVRLLGFCLEGNERLLIYEFVPNRSLDYYIFDPMKRAHINWERRYKIIKGIARGLLYLHEDSRLRIIHRDLKASNILLDAEMNSKISDFGMARMFVLDQTEGSTNRIVGTYGYMAPEYAMLGQFSIKSDVFSYGVLILEVLSGQKITHFHDGENSEYLLSYAWKNWREETTSNLIDPTLRGGPITEMLRCIKIGLLCVQENVSDRPSMTSVVLMLNGNLDPIPTPTQPASFMQSNIVSSTLVQNDKSSSITNNEASITELCPR</sequence>
<evidence type="ECO:0000256" key="10">
    <source>
        <dbReference type="ARBA" id="ARBA00022840"/>
    </source>
</evidence>
<dbReference type="FunFam" id="3.30.200.20:FF:000142">
    <property type="entry name" value="Cysteine-rich receptor-like protein kinase 10"/>
    <property type="match status" value="1"/>
</dbReference>
<feature type="compositionally biased region" description="Pro residues" evidence="18">
    <location>
        <begin position="250"/>
        <end position="267"/>
    </location>
</feature>
<dbReference type="EMBL" id="JAZDWU010000002">
    <property type="protein sequence ID" value="KAL0012495.1"/>
    <property type="molecule type" value="Genomic_DNA"/>
</dbReference>
<dbReference type="InterPro" id="IPR008271">
    <property type="entry name" value="Ser/Thr_kinase_AS"/>
</dbReference>
<accession>A0AAW2DP39</accession>
<protein>
    <submittedName>
        <fullName evidence="23">Uncharacterized protein</fullName>
    </submittedName>
</protein>
<reference evidence="23 24" key="1">
    <citation type="submission" date="2024-01" db="EMBL/GenBank/DDBJ databases">
        <title>A telomere-to-telomere, gap-free genome of sweet tea (Lithocarpus litseifolius).</title>
        <authorList>
            <person name="Zhou J."/>
        </authorList>
    </citation>
    <scope>NUCLEOTIDE SEQUENCE [LARGE SCALE GENOMIC DNA]</scope>
    <source>
        <strain evidence="23">Zhou-2022a</strain>
        <tissue evidence="23">Leaf</tissue>
    </source>
</reference>
<dbReference type="InterPro" id="IPR017441">
    <property type="entry name" value="Protein_kinase_ATP_BS"/>
</dbReference>
<evidence type="ECO:0000256" key="20">
    <source>
        <dbReference type="SAM" id="SignalP"/>
    </source>
</evidence>
<evidence type="ECO:0000313" key="24">
    <source>
        <dbReference type="Proteomes" id="UP001459277"/>
    </source>
</evidence>
<keyword evidence="9" id="KW-0418">Kinase</keyword>
<feature type="domain" description="Gnk2-homologous" evidence="22">
    <location>
        <begin position="134"/>
        <end position="241"/>
    </location>
</feature>
<dbReference type="InterPro" id="IPR000719">
    <property type="entry name" value="Prot_kinase_dom"/>
</dbReference>
<dbReference type="Pfam" id="PF01657">
    <property type="entry name" value="Stress-antifung"/>
    <property type="match status" value="2"/>
</dbReference>
<comment type="caution">
    <text evidence="23">The sequence shown here is derived from an EMBL/GenBank/DDBJ whole genome shotgun (WGS) entry which is preliminary data.</text>
</comment>
<keyword evidence="7" id="KW-0677">Repeat</keyword>
<feature type="domain" description="Gnk2-homologous" evidence="22">
    <location>
        <begin position="23"/>
        <end position="128"/>
    </location>
</feature>
<feature type="region of interest" description="Disordered" evidence="18">
    <location>
        <begin position="244"/>
        <end position="276"/>
    </location>
</feature>
<evidence type="ECO:0000256" key="9">
    <source>
        <dbReference type="ARBA" id="ARBA00022777"/>
    </source>
</evidence>
<keyword evidence="13" id="KW-0675">Receptor</keyword>
<keyword evidence="11 19" id="KW-1133">Transmembrane helix</keyword>
<evidence type="ECO:0000256" key="19">
    <source>
        <dbReference type="SAM" id="Phobius"/>
    </source>
</evidence>
<keyword evidence="5 19" id="KW-0812">Transmembrane</keyword>
<evidence type="ECO:0000256" key="1">
    <source>
        <dbReference type="ARBA" id="ARBA00004167"/>
    </source>
</evidence>
<keyword evidence="8 17" id="KW-0547">Nucleotide-binding</keyword>
<keyword evidence="2" id="KW-0723">Serine/threonine-protein kinase</keyword>
<dbReference type="PROSITE" id="PS00107">
    <property type="entry name" value="PROTEIN_KINASE_ATP"/>
    <property type="match status" value="1"/>
</dbReference>
<dbReference type="InterPro" id="IPR002902">
    <property type="entry name" value="GNK2"/>
</dbReference>
<dbReference type="GO" id="GO:0006979">
    <property type="term" value="P:response to oxidative stress"/>
    <property type="evidence" value="ECO:0007669"/>
    <property type="project" value="UniProtKB-ARBA"/>
</dbReference>
<dbReference type="Pfam" id="PF07714">
    <property type="entry name" value="PK_Tyr_Ser-Thr"/>
    <property type="match status" value="1"/>
</dbReference>
<evidence type="ECO:0000256" key="14">
    <source>
        <dbReference type="ARBA" id="ARBA00023180"/>
    </source>
</evidence>
<dbReference type="InterPro" id="IPR038408">
    <property type="entry name" value="GNK2_sf"/>
</dbReference>
<dbReference type="Gene3D" id="1.10.510.10">
    <property type="entry name" value="Transferase(Phosphotransferase) domain 1"/>
    <property type="match status" value="1"/>
</dbReference>
<dbReference type="Gene3D" id="3.30.200.20">
    <property type="entry name" value="Phosphorylase Kinase, domain 1"/>
    <property type="match status" value="1"/>
</dbReference>
<evidence type="ECO:0000256" key="18">
    <source>
        <dbReference type="SAM" id="MobiDB-lite"/>
    </source>
</evidence>
<dbReference type="Gene3D" id="3.30.430.20">
    <property type="entry name" value="Gnk2 domain, C-X8-C-X2-C motif"/>
    <property type="match status" value="2"/>
</dbReference>
<evidence type="ECO:0000256" key="15">
    <source>
        <dbReference type="ARBA" id="ARBA00047558"/>
    </source>
</evidence>
<evidence type="ECO:0000256" key="11">
    <source>
        <dbReference type="ARBA" id="ARBA00022989"/>
    </source>
</evidence>